<proteinExistence type="predicted"/>
<name>A0ACB8E138_DERSI</name>
<evidence type="ECO:0000313" key="2">
    <source>
        <dbReference type="Proteomes" id="UP000821865"/>
    </source>
</evidence>
<reference evidence="1" key="1">
    <citation type="submission" date="2020-05" db="EMBL/GenBank/DDBJ databases">
        <title>Large-scale comparative analyses of tick genomes elucidate their genetic diversity and vector capacities.</title>
        <authorList>
            <person name="Jia N."/>
            <person name="Wang J."/>
            <person name="Shi W."/>
            <person name="Du L."/>
            <person name="Sun Y."/>
            <person name="Zhan W."/>
            <person name="Jiang J."/>
            <person name="Wang Q."/>
            <person name="Zhang B."/>
            <person name="Ji P."/>
            <person name="Sakyi L.B."/>
            <person name="Cui X."/>
            <person name="Yuan T."/>
            <person name="Jiang B."/>
            <person name="Yang W."/>
            <person name="Lam T.T.-Y."/>
            <person name="Chang Q."/>
            <person name="Ding S."/>
            <person name="Wang X."/>
            <person name="Zhu J."/>
            <person name="Ruan X."/>
            <person name="Zhao L."/>
            <person name="Wei J."/>
            <person name="Que T."/>
            <person name="Du C."/>
            <person name="Cheng J."/>
            <person name="Dai P."/>
            <person name="Han X."/>
            <person name="Huang E."/>
            <person name="Gao Y."/>
            <person name="Liu J."/>
            <person name="Shao H."/>
            <person name="Ye R."/>
            <person name="Li L."/>
            <person name="Wei W."/>
            <person name="Wang X."/>
            <person name="Wang C."/>
            <person name="Yang T."/>
            <person name="Huo Q."/>
            <person name="Li W."/>
            <person name="Guo W."/>
            <person name="Chen H."/>
            <person name="Zhou L."/>
            <person name="Ni X."/>
            <person name="Tian J."/>
            <person name="Zhou Y."/>
            <person name="Sheng Y."/>
            <person name="Liu T."/>
            <person name="Pan Y."/>
            <person name="Xia L."/>
            <person name="Li J."/>
            <person name="Zhao F."/>
            <person name="Cao W."/>
        </authorList>
    </citation>
    <scope>NUCLEOTIDE SEQUENCE</scope>
    <source>
        <strain evidence="1">Dsil-2018</strain>
    </source>
</reference>
<comment type="caution">
    <text evidence="1">The sequence shown here is derived from an EMBL/GenBank/DDBJ whole genome shotgun (WGS) entry which is preliminary data.</text>
</comment>
<sequence length="154" mass="17482">MLPNRPACRCLWLQRFYYHEEECLEPEEVEVPKALGDLFESLMGAVFLDCGMSLDTVWRIIYRLFGREIESFSERVPVPPIRTLLEKFPDARFGPAEVLKNEKVKVELILADRTFTCVAKSKKLAKTALAKKCLRMMNTCGSGYGAGCANNLQV</sequence>
<gene>
    <name evidence="1" type="ORF">HPB49_016339</name>
</gene>
<protein>
    <submittedName>
        <fullName evidence="1">Uncharacterized protein</fullName>
    </submittedName>
</protein>
<accession>A0ACB8E138</accession>
<keyword evidence="2" id="KW-1185">Reference proteome</keyword>
<evidence type="ECO:0000313" key="1">
    <source>
        <dbReference type="EMBL" id="KAH7980460.1"/>
    </source>
</evidence>
<organism evidence="1 2">
    <name type="scientific">Dermacentor silvarum</name>
    <name type="common">Tick</name>
    <dbReference type="NCBI Taxonomy" id="543639"/>
    <lineage>
        <taxon>Eukaryota</taxon>
        <taxon>Metazoa</taxon>
        <taxon>Ecdysozoa</taxon>
        <taxon>Arthropoda</taxon>
        <taxon>Chelicerata</taxon>
        <taxon>Arachnida</taxon>
        <taxon>Acari</taxon>
        <taxon>Parasitiformes</taxon>
        <taxon>Ixodida</taxon>
        <taxon>Ixodoidea</taxon>
        <taxon>Ixodidae</taxon>
        <taxon>Rhipicephalinae</taxon>
        <taxon>Dermacentor</taxon>
    </lineage>
</organism>
<dbReference type="EMBL" id="CM023470">
    <property type="protein sequence ID" value="KAH7980460.1"/>
    <property type="molecule type" value="Genomic_DNA"/>
</dbReference>
<dbReference type="Proteomes" id="UP000821865">
    <property type="component" value="Chromosome 1"/>
</dbReference>